<name>A0A7W5ZXR7_9SPHN</name>
<feature type="domain" description="ABC transporter" evidence="8">
    <location>
        <begin position="342"/>
        <end position="575"/>
    </location>
</feature>
<dbReference type="Gene3D" id="3.40.50.300">
    <property type="entry name" value="P-loop containing nucleotide triphosphate hydrolases"/>
    <property type="match status" value="1"/>
</dbReference>
<keyword evidence="3" id="KW-0547">Nucleotide-binding</keyword>
<gene>
    <name evidence="10" type="ORF">GGQ88_003196</name>
</gene>
<dbReference type="InterPro" id="IPR017871">
    <property type="entry name" value="ABC_transporter-like_CS"/>
</dbReference>
<keyword evidence="4 10" id="KW-0067">ATP-binding</keyword>
<dbReference type="GO" id="GO:0005886">
    <property type="term" value="C:plasma membrane"/>
    <property type="evidence" value="ECO:0007669"/>
    <property type="project" value="UniProtKB-SubCell"/>
</dbReference>
<feature type="transmembrane region" description="Helical" evidence="7">
    <location>
        <begin position="63"/>
        <end position="86"/>
    </location>
</feature>
<dbReference type="PROSITE" id="PS00211">
    <property type="entry name" value="ABC_TRANSPORTER_1"/>
    <property type="match status" value="1"/>
</dbReference>
<keyword evidence="11" id="KW-1185">Reference proteome</keyword>
<dbReference type="GO" id="GO:0005524">
    <property type="term" value="F:ATP binding"/>
    <property type="evidence" value="ECO:0007669"/>
    <property type="project" value="UniProtKB-KW"/>
</dbReference>
<evidence type="ECO:0000256" key="5">
    <source>
        <dbReference type="ARBA" id="ARBA00022989"/>
    </source>
</evidence>
<dbReference type="PROSITE" id="PS50893">
    <property type="entry name" value="ABC_TRANSPORTER_2"/>
    <property type="match status" value="1"/>
</dbReference>
<dbReference type="Pfam" id="PF00005">
    <property type="entry name" value="ABC_tran"/>
    <property type="match status" value="1"/>
</dbReference>
<feature type="domain" description="ABC transmembrane type-1" evidence="9">
    <location>
        <begin position="15"/>
        <end position="307"/>
    </location>
</feature>
<dbReference type="GO" id="GO:0034040">
    <property type="term" value="F:ATPase-coupled lipid transmembrane transporter activity"/>
    <property type="evidence" value="ECO:0007669"/>
    <property type="project" value="TreeGrafter"/>
</dbReference>
<dbReference type="GO" id="GO:0016887">
    <property type="term" value="F:ATP hydrolysis activity"/>
    <property type="evidence" value="ECO:0007669"/>
    <property type="project" value="InterPro"/>
</dbReference>
<dbReference type="InterPro" id="IPR027417">
    <property type="entry name" value="P-loop_NTPase"/>
</dbReference>
<evidence type="ECO:0000259" key="9">
    <source>
        <dbReference type="PROSITE" id="PS50929"/>
    </source>
</evidence>
<evidence type="ECO:0000256" key="1">
    <source>
        <dbReference type="ARBA" id="ARBA00004651"/>
    </source>
</evidence>
<keyword evidence="6 7" id="KW-0472">Membrane</keyword>
<dbReference type="CDD" id="cd03228">
    <property type="entry name" value="ABCC_MRP_Like"/>
    <property type="match status" value="1"/>
</dbReference>
<comment type="subcellular location">
    <subcellularLocation>
        <location evidence="1">Cell membrane</location>
        <topology evidence="1">Multi-pass membrane protein</topology>
    </subcellularLocation>
</comment>
<keyword evidence="5 7" id="KW-1133">Transmembrane helix</keyword>
<dbReference type="AlphaFoldDB" id="A0A7W5ZXR7"/>
<feature type="transmembrane region" description="Helical" evidence="7">
    <location>
        <begin position="167"/>
        <end position="187"/>
    </location>
</feature>
<evidence type="ECO:0000256" key="4">
    <source>
        <dbReference type="ARBA" id="ARBA00022840"/>
    </source>
</evidence>
<protein>
    <submittedName>
        <fullName evidence="10">ATP-binding cassette subfamily C protein</fullName>
    </submittedName>
</protein>
<dbReference type="InterPro" id="IPR003593">
    <property type="entry name" value="AAA+_ATPase"/>
</dbReference>
<dbReference type="PROSITE" id="PS50929">
    <property type="entry name" value="ABC_TM1F"/>
    <property type="match status" value="1"/>
</dbReference>
<reference evidence="10 11" key="1">
    <citation type="submission" date="2020-08" db="EMBL/GenBank/DDBJ databases">
        <title>Genomic Encyclopedia of Type Strains, Phase IV (KMG-IV): sequencing the most valuable type-strain genomes for metagenomic binning, comparative biology and taxonomic classification.</title>
        <authorList>
            <person name="Goeker M."/>
        </authorList>
    </citation>
    <scope>NUCLEOTIDE SEQUENCE [LARGE SCALE GENOMIC DNA]</scope>
    <source>
        <strain evidence="10 11">DSM 14552</strain>
    </source>
</reference>
<proteinExistence type="predicted"/>
<dbReference type="PANTHER" id="PTHR24221:SF654">
    <property type="entry name" value="ATP-BINDING CASSETTE SUB-FAMILY B MEMBER 6"/>
    <property type="match status" value="1"/>
</dbReference>
<evidence type="ECO:0000256" key="2">
    <source>
        <dbReference type="ARBA" id="ARBA00022692"/>
    </source>
</evidence>
<dbReference type="Proteomes" id="UP000562395">
    <property type="component" value="Unassembled WGS sequence"/>
</dbReference>
<dbReference type="GO" id="GO:0140359">
    <property type="term" value="F:ABC-type transporter activity"/>
    <property type="evidence" value="ECO:0007669"/>
    <property type="project" value="InterPro"/>
</dbReference>
<evidence type="ECO:0000259" key="8">
    <source>
        <dbReference type="PROSITE" id="PS50893"/>
    </source>
</evidence>
<feature type="transmembrane region" description="Helical" evidence="7">
    <location>
        <begin position="12"/>
        <end position="43"/>
    </location>
</feature>
<sequence length="582" mass="62474">MSEFVDYAGEELTPAIALMLVGALLEGVSLMLLIPIAGLLVHGSSQGGGLSYLVNFIPLENRLGQMAVLLGLFAAMVAVRACVLTLRDRRLALLQLGFIDQQRSALLRELTAAPWSFVASLRHARVTSAVGNEVHMMAATAQLLLQSIVTISMLVAQWLLVAFIAPWLSLMVAALGIIGSICIVPALRKASHRGFQQVERQTAVMNAAGQLLAGLKLAKAQNAEAAFLDDFSRHTDALTGNQIESLRRQSRLRVSNASVAAVVGAVMLLAGMALKMPPPILLTAIVILARMSGPIMTLQQNAYHIAAMLPSHASMSNLRKSLRQSQADDERASDASTAICTIGTQDVHYRHADGGGVTGVNLNLRRGEVVGITGPSGSGKTTFIDLLTGLLQPEGGQVLVNGQPVDASQFRQFRDRIAYIPQDSYLLNDTIRHNLAWGRADVSEAAMWRALEASGASQFVGQSQNGLDTPVAERGSRLSGGERQRIAIARALLRCPDVIILDEATNAIDVVSERLIIADLVAMPSKPMIVLVTHRPETLRLCERLITFEAGQIAPEIHLRKIGGKATLAPDRIGVPPFELNR</sequence>
<dbReference type="InterPro" id="IPR036640">
    <property type="entry name" value="ABC1_TM_sf"/>
</dbReference>
<dbReference type="SUPFAM" id="SSF90123">
    <property type="entry name" value="ABC transporter transmembrane region"/>
    <property type="match status" value="1"/>
</dbReference>
<comment type="caution">
    <text evidence="10">The sequence shown here is derived from an EMBL/GenBank/DDBJ whole genome shotgun (WGS) entry which is preliminary data.</text>
</comment>
<dbReference type="InterPro" id="IPR039421">
    <property type="entry name" value="Type_1_exporter"/>
</dbReference>
<dbReference type="SMART" id="SM00382">
    <property type="entry name" value="AAA"/>
    <property type="match status" value="1"/>
</dbReference>
<evidence type="ECO:0000313" key="10">
    <source>
        <dbReference type="EMBL" id="MBB3861906.1"/>
    </source>
</evidence>
<feature type="transmembrane region" description="Helical" evidence="7">
    <location>
        <begin position="143"/>
        <end position="161"/>
    </location>
</feature>
<dbReference type="Gene3D" id="1.20.1560.10">
    <property type="entry name" value="ABC transporter type 1, transmembrane domain"/>
    <property type="match status" value="1"/>
</dbReference>
<dbReference type="EMBL" id="JACICY010000008">
    <property type="protein sequence ID" value="MBB3861906.1"/>
    <property type="molecule type" value="Genomic_DNA"/>
</dbReference>
<evidence type="ECO:0000256" key="7">
    <source>
        <dbReference type="SAM" id="Phobius"/>
    </source>
</evidence>
<feature type="transmembrane region" description="Helical" evidence="7">
    <location>
        <begin position="254"/>
        <end position="274"/>
    </location>
</feature>
<keyword evidence="2 7" id="KW-0812">Transmembrane</keyword>
<dbReference type="SUPFAM" id="SSF52540">
    <property type="entry name" value="P-loop containing nucleoside triphosphate hydrolases"/>
    <property type="match status" value="1"/>
</dbReference>
<evidence type="ECO:0000256" key="6">
    <source>
        <dbReference type="ARBA" id="ARBA00023136"/>
    </source>
</evidence>
<dbReference type="RefSeq" id="WP_183614405.1">
    <property type="nucleotide sequence ID" value="NZ_JACICY010000008.1"/>
</dbReference>
<accession>A0A7W5ZXR7</accession>
<evidence type="ECO:0000313" key="11">
    <source>
        <dbReference type="Proteomes" id="UP000562395"/>
    </source>
</evidence>
<dbReference type="PANTHER" id="PTHR24221">
    <property type="entry name" value="ATP-BINDING CASSETTE SUB-FAMILY B"/>
    <property type="match status" value="1"/>
</dbReference>
<dbReference type="InterPro" id="IPR011527">
    <property type="entry name" value="ABC1_TM_dom"/>
</dbReference>
<evidence type="ECO:0000256" key="3">
    <source>
        <dbReference type="ARBA" id="ARBA00022741"/>
    </source>
</evidence>
<organism evidence="10 11">
    <name type="scientific">Novosphingobium hassiacum</name>
    <dbReference type="NCBI Taxonomy" id="173676"/>
    <lineage>
        <taxon>Bacteria</taxon>
        <taxon>Pseudomonadati</taxon>
        <taxon>Pseudomonadota</taxon>
        <taxon>Alphaproteobacteria</taxon>
        <taxon>Sphingomonadales</taxon>
        <taxon>Sphingomonadaceae</taxon>
        <taxon>Novosphingobium</taxon>
    </lineage>
</organism>
<dbReference type="InterPro" id="IPR003439">
    <property type="entry name" value="ABC_transporter-like_ATP-bd"/>
</dbReference>